<accession>A0A6J1KG77</accession>
<feature type="region of interest" description="Disordered" evidence="1">
    <location>
        <begin position="1"/>
        <end position="25"/>
    </location>
</feature>
<feature type="compositionally biased region" description="Basic and acidic residues" evidence="1">
    <location>
        <begin position="14"/>
        <end position="24"/>
    </location>
</feature>
<evidence type="ECO:0000313" key="3">
    <source>
        <dbReference type="RefSeq" id="XP_023001322.1"/>
    </source>
</evidence>
<name>A0A6J1KG77_CUCMA</name>
<evidence type="ECO:0000313" key="2">
    <source>
        <dbReference type="Proteomes" id="UP000504608"/>
    </source>
</evidence>
<dbReference type="PANTHER" id="PTHR35687:SF1">
    <property type="entry name" value="OS07G0516700 PROTEIN"/>
    <property type="match status" value="1"/>
</dbReference>
<dbReference type="PANTHER" id="PTHR35687">
    <property type="entry name" value="OS07G0516700 PROTEIN"/>
    <property type="match status" value="1"/>
</dbReference>
<dbReference type="GeneID" id="111495486"/>
<dbReference type="AlphaFoldDB" id="A0A6J1KG77"/>
<evidence type="ECO:0000256" key="1">
    <source>
        <dbReference type="SAM" id="MobiDB-lite"/>
    </source>
</evidence>
<proteinExistence type="predicted"/>
<sequence length="112" mass="13130">MSGLVTRRQNGYSRMEKEDPEEKKHRQAQFLIYKIMEQANSGTRRRSSCLRIRIRKFKLRIGRRLKKLKKTMSMGFCTARNGICKQFGQLRTCKSLFGRPKEEALAFPSLVS</sequence>
<keyword evidence="2" id="KW-1185">Reference proteome</keyword>
<reference evidence="3" key="1">
    <citation type="submission" date="2025-08" db="UniProtKB">
        <authorList>
            <consortium name="RefSeq"/>
        </authorList>
    </citation>
    <scope>IDENTIFICATION</scope>
    <source>
        <tissue evidence="3">Young leaves</tissue>
    </source>
</reference>
<gene>
    <name evidence="3" type="primary">LOC111495486</name>
</gene>
<dbReference type="OrthoDB" id="1909082at2759"/>
<protein>
    <submittedName>
        <fullName evidence="3">Uncharacterized protein LOC111495486</fullName>
    </submittedName>
</protein>
<dbReference type="Proteomes" id="UP000504608">
    <property type="component" value="Unplaced"/>
</dbReference>
<organism evidence="2 3">
    <name type="scientific">Cucurbita maxima</name>
    <name type="common">Pumpkin</name>
    <name type="synonym">Winter squash</name>
    <dbReference type="NCBI Taxonomy" id="3661"/>
    <lineage>
        <taxon>Eukaryota</taxon>
        <taxon>Viridiplantae</taxon>
        <taxon>Streptophyta</taxon>
        <taxon>Embryophyta</taxon>
        <taxon>Tracheophyta</taxon>
        <taxon>Spermatophyta</taxon>
        <taxon>Magnoliopsida</taxon>
        <taxon>eudicotyledons</taxon>
        <taxon>Gunneridae</taxon>
        <taxon>Pentapetalae</taxon>
        <taxon>rosids</taxon>
        <taxon>fabids</taxon>
        <taxon>Cucurbitales</taxon>
        <taxon>Cucurbitaceae</taxon>
        <taxon>Cucurbiteae</taxon>
        <taxon>Cucurbita</taxon>
    </lineage>
</organism>
<dbReference type="KEGG" id="cmax:111495486"/>
<dbReference type="RefSeq" id="XP_023001322.1">
    <property type="nucleotide sequence ID" value="XM_023145554.1"/>
</dbReference>